<keyword evidence="4" id="KW-0240">DNA-directed RNA polymerase</keyword>
<dbReference type="OrthoDB" id="10248617at2759"/>
<accession>A0A8K0K980</accession>
<reference evidence="10" key="1">
    <citation type="submission" date="2013-04" db="EMBL/GenBank/DDBJ databases">
        <authorList>
            <person name="Qu J."/>
            <person name="Murali S.C."/>
            <person name="Bandaranaike D."/>
            <person name="Bellair M."/>
            <person name="Blankenburg K."/>
            <person name="Chao H."/>
            <person name="Dinh H."/>
            <person name="Doddapaneni H."/>
            <person name="Downs B."/>
            <person name="Dugan-Rocha S."/>
            <person name="Elkadiri S."/>
            <person name="Gnanaolivu R.D."/>
            <person name="Hernandez B."/>
            <person name="Javaid M."/>
            <person name="Jayaseelan J.C."/>
            <person name="Lee S."/>
            <person name="Li M."/>
            <person name="Ming W."/>
            <person name="Munidasa M."/>
            <person name="Muniz J."/>
            <person name="Nguyen L."/>
            <person name="Ongeri F."/>
            <person name="Osuji N."/>
            <person name="Pu L.-L."/>
            <person name="Puazo M."/>
            <person name="Qu C."/>
            <person name="Quiroz J."/>
            <person name="Raj R."/>
            <person name="Weissenberger G."/>
            <person name="Xin Y."/>
            <person name="Zou X."/>
            <person name="Han Y."/>
            <person name="Richards S."/>
            <person name="Worley K."/>
            <person name="Muzny D."/>
            <person name="Gibbs R."/>
        </authorList>
    </citation>
    <scope>NUCLEOTIDE SEQUENCE</scope>
    <source>
        <strain evidence="10">Sampled in the wild</strain>
    </source>
</reference>
<name>A0A8K0K980_LADFU</name>
<protein>
    <recommendedName>
        <fullName evidence="3">DNA-directed RNA polymerase</fullName>
        <ecNumber evidence="3">2.7.7.6</ecNumber>
    </recommendedName>
</protein>
<dbReference type="InterPro" id="IPR015712">
    <property type="entry name" value="DNA-dir_RNA_pol_su2"/>
</dbReference>
<comment type="similarity">
    <text evidence="2">Belongs to the RNA polymerase beta chain family.</text>
</comment>
<dbReference type="GO" id="GO:0003677">
    <property type="term" value="F:DNA binding"/>
    <property type="evidence" value="ECO:0007669"/>
    <property type="project" value="InterPro"/>
</dbReference>
<dbReference type="PANTHER" id="PTHR20856">
    <property type="entry name" value="DNA-DIRECTED RNA POLYMERASE I SUBUNIT 2"/>
    <property type="match status" value="1"/>
</dbReference>
<evidence type="ECO:0000256" key="3">
    <source>
        <dbReference type="ARBA" id="ARBA00012418"/>
    </source>
</evidence>
<dbReference type="Pfam" id="PF04563">
    <property type="entry name" value="RNA_pol_Rpb2_1"/>
    <property type="match status" value="1"/>
</dbReference>
<dbReference type="GO" id="GO:0000428">
    <property type="term" value="C:DNA-directed RNA polymerase complex"/>
    <property type="evidence" value="ECO:0007669"/>
    <property type="project" value="UniProtKB-KW"/>
</dbReference>
<evidence type="ECO:0000256" key="2">
    <source>
        <dbReference type="ARBA" id="ARBA00006835"/>
    </source>
</evidence>
<dbReference type="InterPro" id="IPR007644">
    <property type="entry name" value="RNA_pol_bsu_protrusion"/>
</dbReference>
<proteinExistence type="inferred from homology"/>
<evidence type="ECO:0000256" key="1">
    <source>
        <dbReference type="ARBA" id="ARBA00004123"/>
    </source>
</evidence>
<dbReference type="GO" id="GO:0006351">
    <property type="term" value="P:DNA-templated transcription"/>
    <property type="evidence" value="ECO:0007669"/>
    <property type="project" value="InterPro"/>
</dbReference>
<evidence type="ECO:0000256" key="5">
    <source>
        <dbReference type="ARBA" id="ARBA00022679"/>
    </source>
</evidence>
<evidence type="ECO:0000256" key="7">
    <source>
        <dbReference type="ARBA" id="ARBA00023163"/>
    </source>
</evidence>
<comment type="subcellular location">
    <subcellularLocation>
        <location evidence="1">Nucleus</location>
    </subcellularLocation>
</comment>
<evidence type="ECO:0000256" key="4">
    <source>
        <dbReference type="ARBA" id="ARBA00022478"/>
    </source>
</evidence>
<keyword evidence="7" id="KW-0804">Transcription</keyword>
<sequence>MAASLHTHVKFVKDPAPSLTNLKRDSYQIPNTLNEFLQTVGKPHVESFDFLLEEGLSQAVKDLDPEEVELPDGSIIKLQLTNVELYSPRLPDSYMEQKSFKINPSECRQRKGTYKGRLFGEINWTLNGIAQAPIIKEFGEVPVMVKSKICWLAEKNPKELVQVGEHEDEFGGYFITKGHERLVRMLLMSRKNYPMAVKRSTWKTRGSDFSEMGIILRSVQDDQTATTNVLHYLKDGTAKLMFSYRRIMYFVPVFMFFKACMDVSDVFIFNELTRGRTDDDYFVSCVMNMLNEIHQQDLHTQSEVRQHLGRYFRSHFINLPSYYTEEEVCLYML</sequence>
<dbReference type="Gene3D" id="3.90.1100.10">
    <property type="match status" value="1"/>
</dbReference>
<evidence type="ECO:0000259" key="9">
    <source>
        <dbReference type="Pfam" id="PF04563"/>
    </source>
</evidence>
<comment type="caution">
    <text evidence="10">The sequence shown here is derived from an EMBL/GenBank/DDBJ whole genome shotgun (WGS) entry which is preliminary data.</text>
</comment>
<organism evidence="10 11">
    <name type="scientific">Ladona fulva</name>
    <name type="common">Scarce chaser dragonfly</name>
    <name type="synonym">Libellula fulva</name>
    <dbReference type="NCBI Taxonomy" id="123851"/>
    <lineage>
        <taxon>Eukaryota</taxon>
        <taxon>Metazoa</taxon>
        <taxon>Ecdysozoa</taxon>
        <taxon>Arthropoda</taxon>
        <taxon>Hexapoda</taxon>
        <taxon>Insecta</taxon>
        <taxon>Pterygota</taxon>
        <taxon>Palaeoptera</taxon>
        <taxon>Odonata</taxon>
        <taxon>Epiprocta</taxon>
        <taxon>Anisoptera</taxon>
        <taxon>Libelluloidea</taxon>
        <taxon>Libellulidae</taxon>
        <taxon>Ladona</taxon>
    </lineage>
</organism>
<dbReference type="EMBL" id="KZ308451">
    <property type="protein sequence ID" value="KAG8229889.1"/>
    <property type="molecule type" value="Genomic_DNA"/>
</dbReference>
<keyword evidence="8" id="KW-0539">Nucleus</keyword>
<feature type="domain" description="RNA polymerase beta subunit protrusion" evidence="9">
    <location>
        <begin position="41"/>
        <end position="291"/>
    </location>
</feature>
<feature type="non-terminal residue" evidence="10">
    <location>
        <position position="1"/>
    </location>
</feature>
<evidence type="ECO:0000256" key="6">
    <source>
        <dbReference type="ARBA" id="ARBA00022695"/>
    </source>
</evidence>
<dbReference type="Gene3D" id="3.90.1110.10">
    <property type="entry name" value="RNA polymerase Rpb2, domain 2"/>
    <property type="match status" value="1"/>
</dbReference>
<dbReference type="AlphaFoldDB" id="A0A8K0K980"/>
<gene>
    <name evidence="10" type="ORF">J437_LFUL009753</name>
</gene>
<dbReference type="Proteomes" id="UP000792457">
    <property type="component" value="Unassembled WGS sequence"/>
</dbReference>
<dbReference type="GO" id="GO:0005634">
    <property type="term" value="C:nucleus"/>
    <property type="evidence" value="ECO:0007669"/>
    <property type="project" value="UniProtKB-SubCell"/>
</dbReference>
<keyword evidence="5" id="KW-0808">Transferase</keyword>
<dbReference type="FunFam" id="3.90.1100.10:FF:000008">
    <property type="entry name" value="DNA-directed RNA polymerase subunit beta"/>
    <property type="match status" value="1"/>
</dbReference>
<keyword evidence="11" id="KW-1185">Reference proteome</keyword>
<dbReference type="EC" id="2.7.7.6" evidence="3"/>
<evidence type="ECO:0000313" key="10">
    <source>
        <dbReference type="EMBL" id="KAG8229889.1"/>
    </source>
</evidence>
<dbReference type="GO" id="GO:0003899">
    <property type="term" value="F:DNA-directed RNA polymerase activity"/>
    <property type="evidence" value="ECO:0007669"/>
    <property type="project" value="UniProtKB-EC"/>
</dbReference>
<reference evidence="10" key="2">
    <citation type="submission" date="2017-10" db="EMBL/GenBank/DDBJ databases">
        <title>Ladona fulva Genome sequencing and assembly.</title>
        <authorList>
            <person name="Murali S."/>
            <person name="Richards S."/>
            <person name="Bandaranaike D."/>
            <person name="Bellair M."/>
            <person name="Blankenburg K."/>
            <person name="Chao H."/>
            <person name="Dinh H."/>
            <person name="Doddapaneni H."/>
            <person name="Dugan-Rocha S."/>
            <person name="Elkadiri S."/>
            <person name="Gnanaolivu R."/>
            <person name="Hernandez B."/>
            <person name="Skinner E."/>
            <person name="Javaid M."/>
            <person name="Lee S."/>
            <person name="Li M."/>
            <person name="Ming W."/>
            <person name="Munidasa M."/>
            <person name="Muniz J."/>
            <person name="Nguyen L."/>
            <person name="Hughes D."/>
            <person name="Osuji N."/>
            <person name="Pu L.-L."/>
            <person name="Puazo M."/>
            <person name="Qu C."/>
            <person name="Quiroz J."/>
            <person name="Raj R."/>
            <person name="Weissenberger G."/>
            <person name="Xin Y."/>
            <person name="Zou X."/>
            <person name="Han Y."/>
            <person name="Worley K."/>
            <person name="Muzny D."/>
            <person name="Gibbs R."/>
        </authorList>
    </citation>
    <scope>NUCLEOTIDE SEQUENCE</scope>
    <source>
        <strain evidence="10">Sampled in the wild</strain>
    </source>
</reference>
<evidence type="ECO:0000256" key="8">
    <source>
        <dbReference type="ARBA" id="ARBA00023242"/>
    </source>
</evidence>
<dbReference type="GO" id="GO:0032549">
    <property type="term" value="F:ribonucleoside binding"/>
    <property type="evidence" value="ECO:0007669"/>
    <property type="project" value="InterPro"/>
</dbReference>
<evidence type="ECO:0000313" key="11">
    <source>
        <dbReference type="Proteomes" id="UP000792457"/>
    </source>
</evidence>
<dbReference type="SUPFAM" id="SSF64484">
    <property type="entry name" value="beta and beta-prime subunits of DNA dependent RNA-polymerase"/>
    <property type="match status" value="1"/>
</dbReference>
<keyword evidence="6" id="KW-0548">Nucleotidyltransferase</keyword>
<dbReference type="InterPro" id="IPR037034">
    <property type="entry name" value="RNA_pol_Rpb2_2_sf"/>
</dbReference>